<dbReference type="SUPFAM" id="SSF48050">
    <property type="entry name" value="Hemocyanin, N-terminal domain"/>
    <property type="match status" value="1"/>
</dbReference>
<dbReference type="Gene3D" id="1.20.1370.10">
    <property type="entry name" value="Hemocyanin, N-terminal domain"/>
    <property type="match status" value="1"/>
</dbReference>
<evidence type="ECO:0000259" key="3">
    <source>
        <dbReference type="Pfam" id="PF03722"/>
    </source>
</evidence>
<dbReference type="GO" id="GO:0045735">
    <property type="term" value="F:nutrient reservoir activity"/>
    <property type="evidence" value="ECO:0007669"/>
    <property type="project" value="UniProtKB-KW"/>
</dbReference>
<keyword evidence="1" id="KW-0758">Storage protein</keyword>
<evidence type="ECO:0008006" key="7">
    <source>
        <dbReference type="Google" id="ProtNLM"/>
    </source>
</evidence>
<dbReference type="PRINTS" id="PR00187">
    <property type="entry name" value="HAEMOCYANIN"/>
</dbReference>
<dbReference type="InterPro" id="IPR008922">
    <property type="entry name" value="Di-copper_centre_dom_sf"/>
</dbReference>
<dbReference type="GO" id="GO:0005615">
    <property type="term" value="C:extracellular space"/>
    <property type="evidence" value="ECO:0007669"/>
    <property type="project" value="UniProtKB-ARBA"/>
</dbReference>
<feature type="domain" description="Hemocyanin C-terminal" evidence="4">
    <location>
        <begin position="416"/>
        <end position="663"/>
    </location>
</feature>
<evidence type="ECO:0000313" key="5">
    <source>
        <dbReference type="EMBL" id="KAJ8959766.1"/>
    </source>
</evidence>
<feature type="non-terminal residue" evidence="5">
    <location>
        <position position="1"/>
    </location>
</feature>
<dbReference type="Pfam" id="PF03723">
    <property type="entry name" value="Hemocyanin_C"/>
    <property type="match status" value="1"/>
</dbReference>
<comment type="caution">
    <text evidence="5">The sequence shown here is derived from an EMBL/GenBank/DDBJ whole genome shotgun (WGS) entry which is preliminary data.</text>
</comment>
<evidence type="ECO:0000313" key="6">
    <source>
        <dbReference type="Proteomes" id="UP001162156"/>
    </source>
</evidence>
<sequence>DKVFLERQKNIIRLFKYINQHCGCKDELQIASTFSVEGSSADYTNSQVVKQFLTYYKQGLLPRDRIFSVLNEIHLKQAISFFKLLYYAKDYDTFYKTAVWARNYLNQGLFLYALSVAIVHRSDTYGIIMPPIYEVFPNYFFNSEVIHEAQQWKQTLSSSSATQKYLIVSNYSGTYLNLNPEQSLSYYMEDVGLNAFYYYFNIRYPFWMEGEEFKLNNDRRGEQYYFIHQQLLARYYLERLSNYFGEIESINLDEPIKTGYYPSLIYTNGLEFPVRPNFAKLSEYFYRYGQSGSFKSRYVYSQQLLKDYARRIRDVIDWGQVPTKDGKQLNIYTPEGFDLLGNIIEGNPDSPNIRFFGSIQVHGRHLLGYSTQPLNNYKLAPSALEHFETASRDPVFYQFYKRVVLLFQKYKANLLPYAYNDLFYPGVKVEKIDFDRLVTFFDYFDADITNALYYTLQELDKENVQVRVRQQRLNHKQFSYRININSENAKEAVVRVFYGPKYDEYKRPIDINENRVNFVELDNFRWQLQAGKNIIERNSRQPYWYIPDRTSYRDIYKRVLGALTNNEELQLDASEAFYGFPNRLLLPKGTPSGQVFQVYVIVNPYEAPKLQQTRLENEYYYPRVGTGNNYLDSYAFGFPFDRHIDENNFYVPNAAFQDVVIYHKGGGRY</sequence>
<dbReference type="InterPro" id="IPR000896">
    <property type="entry name" value="Hemocyanin/hexamerin_mid_dom"/>
</dbReference>
<dbReference type="Gene3D" id="1.10.1280.10">
    <property type="entry name" value="Di-copper center containing domain from catechol oxidase"/>
    <property type="match status" value="1"/>
</dbReference>
<name>A0AAV8Z9J1_9CUCU</name>
<dbReference type="InterPro" id="IPR005203">
    <property type="entry name" value="Hemocyanin_C"/>
</dbReference>
<feature type="domain" description="Hemocyanin N-terminal" evidence="3">
    <location>
        <begin position="4"/>
        <end position="125"/>
    </location>
</feature>
<dbReference type="Pfam" id="PF03722">
    <property type="entry name" value="Hemocyanin_N"/>
    <property type="match status" value="1"/>
</dbReference>
<dbReference type="InterPro" id="IPR036697">
    <property type="entry name" value="Hemocyanin_N_sf"/>
</dbReference>
<dbReference type="Gene3D" id="2.60.40.1520">
    <property type="entry name" value="Hemocyanin, C-terminal domain"/>
    <property type="match status" value="1"/>
</dbReference>
<dbReference type="AlphaFoldDB" id="A0AAV8Z9J1"/>
<dbReference type="EMBL" id="JANEYF010001674">
    <property type="protein sequence ID" value="KAJ8959766.1"/>
    <property type="molecule type" value="Genomic_DNA"/>
</dbReference>
<feature type="domain" description="Hemocyanin middle" evidence="2">
    <location>
        <begin position="131"/>
        <end position="406"/>
    </location>
</feature>
<dbReference type="Pfam" id="PF00372">
    <property type="entry name" value="Hemocyanin_M"/>
    <property type="match status" value="1"/>
</dbReference>
<dbReference type="PANTHER" id="PTHR11511:SF5">
    <property type="entry name" value="FAT-BODY PROTEIN 1-RELATED"/>
    <property type="match status" value="1"/>
</dbReference>
<proteinExistence type="predicted"/>
<dbReference type="InterPro" id="IPR013788">
    <property type="entry name" value="Hemocyanin/hexamerin"/>
</dbReference>
<gene>
    <name evidence="5" type="ORF">NQ314_006195</name>
</gene>
<reference evidence="5" key="1">
    <citation type="journal article" date="2023" name="Insect Mol. Biol.">
        <title>Genome sequencing provides insights into the evolution of gene families encoding plant cell wall-degrading enzymes in longhorned beetles.</title>
        <authorList>
            <person name="Shin N.R."/>
            <person name="Okamura Y."/>
            <person name="Kirsch R."/>
            <person name="Pauchet Y."/>
        </authorList>
    </citation>
    <scope>NUCLEOTIDE SEQUENCE</scope>
    <source>
        <strain evidence="5">RBIC_L_NR</strain>
    </source>
</reference>
<keyword evidence="6" id="KW-1185">Reference proteome</keyword>
<protein>
    <recommendedName>
        <fullName evidence="7">Hexamerin-like protein 2</fullName>
    </recommendedName>
</protein>
<evidence type="ECO:0000259" key="2">
    <source>
        <dbReference type="Pfam" id="PF00372"/>
    </source>
</evidence>
<dbReference type="InterPro" id="IPR014756">
    <property type="entry name" value="Ig_E-set"/>
</dbReference>
<dbReference type="InterPro" id="IPR037020">
    <property type="entry name" value="Hemocyanin_C_sf"/>
</dbReference>
<evidence type="ECO:0000256" key="1">
    <source>
        <dbReference type="ARBA" id="ARBA00022761"/>
    </source>
</evidence>
<organism evidence="5 6">
    <name type="scientific">Rhamnusium bicolor</name>
    <dbReference type="NCBI Taxonomy" id="1586634"/>
    <lineage>
        <taxon>Eukaryota</taxon>
        <taxon>Metazoa</taxon>
        <taxon>Ecdysozoa</taxon>
        <taxon>Arthropoda</taxon>
        <taxon>Hexapoda</taxon>
        <taxon>Insecta</taxon>
        <taxon>Pterygota</taxon>
        <taxon>Neoptera</taxon>
        <taxon>Endopterygota</taxon>
        <taxon>Coleoptera</taxon>
        <taxon>Polyphaga</taxon>
        <taxon>Cucujiformia</taxon>
        <taxon>Chrysomeloidea</taxon>
        <taxon>Cerambycidae</taxon>
        <taxon>Lepturinae</taxon>
        <taxon>Rhagiini</taxon>
        <taxon>Rhamnusium</taxon>
    </lineage>
</organism>
<dbReference type="SUPFAM" id="SSF48056">
    <property type="entry name" value="Di-copper centre-containing domain"/>
    <property type="match status" value="1"/>
</dbReference>
<accession>A0AAV8Z9J1</accession>
<dbReference type="PANTHER" id="PTHR11511">
    <property type="entry name" value="LARVAL STORAGE PROTEIN/PHENOLOXIDASE"/>
    <property type="match status" value="1"/>
</dbReference>
<dbReference type="Proteomes" id="UP001162156">
    <property type="component" value="Unassembled WGS sequence"/>
</dbReference>
<dbReference type="PROSITE" id="PS00210">
    <property type="entry name" value="HEMOCYANIN_2"/>
    <property type="match status" value="1"/>
</dbReference>
<dbReference type="InterPro" id="IPR005204">
    <property type="entry name" value="Hemocyanin_N"/>
</dbReference>
<dbReference type="SUPFAM" id="SSF81296">
    <property type="entry name" value="E set domains"/>
    <property type="match status" value="1"/>
</dbReference>
<evidence type="ECO:0000259" key="4">
    <source>
        <dbReference type="Pfam" id="PF03723"/>
    </source>
</evidence>